<evidence type="ECO:0000256" key="1">
    <source>
        <dbReference type="SAM" id="SignalP"/>
    </source>
</evidence>
<feature type="signal peptide" evidence="1">
    <location>
        <begin position="1"/>
        <end position="22"/>
    </location>
</feature>
<dbReference type="EMBL" id="ML003800">
    <property type="protein sequence ID" value="RKP33506.1"/>
    <property type="molecule type" value="Genomic_DNA"/>
</dbReference>
<evidence type="ECO:0000313" key="3">
    <source>
        <dbReference type="Proteomes" id="UP000268162"/>
    </source>
</evidence>
<proteinExistence type="predicted"/>
<name>A0A4P9ZJR6_9FUNG</name>
<feature type="chain" id="PRO_5020215708" evidence="1">
    <location>
        <begin position="23"/>
        <end position="131"/>
    </location>
</feature>
<gene>
    <name evidence="2" type="ORF">BJ085DRAFT_32461</name>
</gene>
<sequence length="131" mass="14595">MKWLISLLLTTALVATMGMTAATIPETHRAVAPMAKGALGMLHTKLLTAPQDLLHRRGYHNYTPEHRRRLALSKKPCESLVKRTPIPMPVPKSSGDNSECVVYWSNINEVSWLLTHYFSAQAISRNGFSVP</sequence>
<keyword evidence="1" id="KW-0732">Signal</keyword>
<evidence type="ECO:0000313" key="2">
    <source>
        <dbReference type="EMBL" id="RKP33506.1"/>
    </source>
</evidence>
<reference evidence="3" key="1">
    <citation type="journal article" date="2018" name="Nat. Microbiol.">
        <title>Leveraging single-cell genomics to expand the fungal tree of life.</title>
        <authorList>
            <person name="Ahrendt S.R."/>
            <person name="Quandt C.A."/>
            <person name="Ciobanu D."/>
            <person name="Clum A."/>
            <person name="Salamov A."/>
            <person name="Andreopoulos B."/>
            <person name="Cheng J.F."/>
            <person name="Woyke T."/>
            <person name="Pelin A."/>
            <person name="Henrissat B."/>
            <person name="Reynolds N.K."/>
            <person name="Benny G.L."/>
            <person name="Smith M.E."/>
            <person name="James T.Y."/>
            <person name="Grigoriev I.V."/>
        </authorList>
    </citation>
    <scope>NUCLEOTIDE SEQUENCE [LARGE SCALE GENOMIC DNA]</scope>
    <source>
        <strain evidence="3">RSA 468</strain>
    </source>
</reference>
<keyword evidence="3" id="KW-1185">Reference proteome</keyword>
<accession>A0A4P9ZJR6</accession>
<organism evidence="2 3">
    <name type="scientific">Dimargaris cristalligena</name>
    <dbReference type="NCBI Taxonomy" id="215637"/>
    <lineage>
        <taxon>Eukaryota</taxon>
        <taxon>Fungi</taxon>
        <taxon>Fungi incertae sedis</taxon>
        <taxon>Zoopagomycota</taxon>
        <taxon>Kickxellomycotina</taxon>
        <taxon>Dimargaritomycetes</taxon>
        <taxon>Dimargaritales</taxon>
        <taxon>Dimargaritaceae</taxon>
        <taxon>Dimargaris</taxon>
    </lineage>
</organism>
<protein>
    <submittedName>
        <fullName evidence="2">Uncharacterized protein</fullName>
    </submittedName>
</protein>
<dbReference type="AlphaFoldDB" id="A0A4P9ZJR6"/>
<dbReference type="Proteomes" id="UP000268162">
    <property type="component" value="Unassembled WGS sequence"/>
</dbReference>